<dbReference type="PANTHER" id="PTHR30329:SF21">
    <property type="entry name" value="LIPOPROTEIN YIAD-RELATED"/>
    <property type="match status" value="1"/>
</dbReference>
<name>A0A9D9HDV0_9SPIR</name>
<reference evidence="4" key="2">
    <citation type="journal article" date="2021" name="PeerJ">
        <title>Extensive microbial diversity within the chicken gut microbiome revealed by metagenomics and culture.</title>
        <authorList>
            <person name="Gilroy R."/>
            <person name="Ravi A."/>
            <person name="Getino M."/>
            <person name="Pursley I."/>
            <person name="Horton D.L."/>
            <person name="Alikhan N.F."/>
            <person name="Baker D."/>
            <person name="Gharbi K."/>
            <person name="Hall N."/>
            <person name="Watson M."/>
            <person name="Adriaenssens E.M."/>
            <person name="Foster-Nyarko E."/>
            <person name="Jarju S."/>
            <person name="Secka A."/>
            <person name="Antonio M."/>
            <person name="Oren A."/>
            <person name="Chaudhuri R.R."/>
            <person name="La Ragione R."/>
            <person name="Hildebrand F."/>
            <person name="Pallen M.J."/>
        </authorList>
    </citation>
    <scope>NUCLEOTIDE SEQUENCE</scope>
    <source>
        <strain evidence="4">B3-4054</strain>
    </source>
</reference>
<reference evidence="4" key="1">
    <citation type="submission" date="2020-10" db="EMBL/GenBank/DDBJ databases">
        <authorList>
            <person name="Gilroy R."/>
        </authorList>
    </citation>
    <scope>NUCLEOTIDE SEQUENCE</scope>
    <source>
        <strain evidence="4">B3-4054</strain>
    </source>
</reference>
<dbReference type="InterPro" id="IPR050330">
    <property type="entry name" value="Bact_OuterMem_StrucFunc"/>
</dbReference>
<comment type="caution">
    <text evidence="4">The sequence shown here is derived from an EMBL/GenBank/DDBJ whole genome shotgun (WGS) entry which is preliminary data.</text>
</comment>
<evidence type="ECO:0000256" key="2">
    <source>
        <dbReference type="SAM" id="SignalP"/>
    </source>
</evidence>
<dbReference type="SUPFAM" id="SSF103088">
    <property type="entry name" value="OmpA-like"/>
    <property type="match status" value="1"/>
</dbReference>
<dbReference type="Pfam" id="PF00691">
    <property type="entry name" value="OmpA"/>
    <property type="match status" value="1"/>
</dbReference>
<proteinExistence type="predicted"/>
<feature type="domain" description="OmpA-like" evidence="3">
    <location>
        <begin position="923"/>
        <end position="1043"/>
    </location>
</feature>
<feature type="chain" id="PRO_5039065551" evidence="2">
    <location>
        <begin position="23"/>
        <end position="1043"/>
    </location>
</feature>
<dbReference type="Gene3D" id="3.30.1330.60">
    <property type="entry name" value="OmpA-like domain"/>
    <property type="match status" value="1"/>
</dbReference>
<dbReference type="InterPro" id="IPR006665">
    <property type="entry name" value="OmpA-like"/>
</dbReference>
<dbReference type="EMBL" id="JADIMS010000101">
    <property type="protein sequence ID" value="MBO8450555.1"/>
    <property type="molecule type" value="Genomic_DNA"/>
</dbReference>
<evidence type="ECO:0000256" key="1">
    <source>
        <dbReference type="PROSITE-ProRule" id="PRU00473"/>
    </source>
</evidence>
<dbReference type="InterPro" id="IPR036737">
    <property type="entry name" value="OmpA-like_sf"/>
</dbReference>
<dbReference type="Proteomes" id="UP000823616">
    <property type="component" value="Unassembled WGS sequence"/>
</dbReference>
<evidence type="ECO:0000259" key="3">
    <source>
        <dbReference type="PROSITE" id="PS51123"/>
    </source>
</evidence>
<dbReference type="PANTHER" id="PTHR30329">
    <property type="entry name" value="STATOR ELEMENT OF FLAGELLAR MOTOR COMPLEX"/>
    <property type="match status" value="1"/>
</dbReference>
<dbReference type="InterPro" id="IPR025965">
    <property type="entry name" value="FlgD/Vpr_Ig-like"/>
</dbReference>
<dbReference type="Pfam" id="PF13860">
    <property type="entry name" value="FlgD_ig"/>
    <property type="match status" value="2"/>
</dbReference>
<protein>
    <submittedName>
        <fullName evidence="4">Gliding motility-associated C-terminal domain-containing protein</fullName>
    </submittedName>
</protein>
<evidence type="ECO:0000313" key="5">
    <source>
        <dbReference type="Proteomes" id="UP000823616"/>
    </source>
</evidence>
<feature type="signal peptide" evidence="2">
    <location>
        <begin position="1"/>
        <end position="22"/>
    </location>
</feature>
<sequence>MQAKRAAVFFAGLLSAAFPAFSQESGSRGIYISPNNDGVQDTLEFSLRIKDQRYVQAWAFTVENEHGETVRTIANKESRPEMETSSGIKGVAQSIWRMITRVKRGVAVPETFRWDGLTDSGSTAPDGKYFFYIIAEDDNGNTTVTEKIPFYIDNTPPEITAAPPQTPDGMIFSPDGDGNKDEFRVTQSGSAEDLWKITITDAAGLPVREENIRNTAPGDFAWDGKDNAGDIVPDGVYAYRIEAEDRAGNRASAEINNILVNTERPSIHVAIRARAFSPNGDGVQDTMRLIPSVPVQNGLQRWTLSVLGPEGNPVRVFSHETAGGTETPEAVEFDGRSADGVLLPEGIYRARLDAEYVNGHRPQAFSPDFELDVTAPEATVRASSDIFSPVGDGRLDTVTFTQSVSAENAWTAGIFPAEGGDAVRTIRFGSRVPEAFVWNGRTDSGTVAPDGQYAYILRCTDEAGNTGSSAPVQVSLNTEKADLILQSSATAFSPNGDGVQDGVRFVPVMKAETPVESWQLEIRNGTGRIVRTFAGEGTVPESFVWDGTADGEEGSVCPDGTYTASLSVTLINQQTSRSAAPAVTLDSVYPELELAADWLLFSPNEQSIRRDLPVRQHSSAERLWTAEIRNADGEAVRHFSWQGEAPDFAWDAADDSGNRVPDGVYSYTVAAEDDAGNRTEKTIAGITVDSRIPKIYLTAEQPAFSPNGDTVLDTQTFTIGANIRENIASWEISIVAEDGDGESAARSWSSAQHGALPEQLEWDGKDNAGTVLQGNFRAMISVSYEKGESAAAITPAFLVNATPPELSVDLSPRFFSPDNDGIDDELYIRLSARSLSPFARWSFEIREPEGTAGRVFWQTGGSGTITEQIIWDGRSNESELVQAATDYPFTFTVQDDVGMTSVVRGYIPVDVLVIRDGNNLKIAVPSIIFAKNVATFDGLAPDVIAKNEQILRRVAEILNRFKTYNVVIEGHANNVTGTEREDREELIPLSQARSDAIRRILEEYGVSSPRLSTVGMGGTRPVAAREDRDNWWKNRRVEFILIK</sequence>
<dbReference type="Gene3D" id="2.60.40.4070">
    <property type="match status" value="5"/>
</dbReference>
<dbReference type="PROSITE" id="PS51123">
    <property type="entry name" value="OMPA_2"/>
    <property type="match status" value="1"/>
</dbReference>
<keyword evidence="1" id="KW-0472">Membrane</keyword>
<keyword evidence="2" id="KW-0732">Signal</keyword>
<dbReference type="GO" id="GO:0016020">
    <property type="term" value="C:membrane"/>
    <property type="evidence" value="ECO:0007669"/>
    <property type="project" value="UniProtKB-UniRule"/>
</dbReference>
<evidence type="ECO:0000313" key="4">
    <source>
        <dbReference type="EMBL" id="MBO8450555.1"/>
    </source>
</evidence>
<gene>
    <name evidence="4" type="ORF">IAA96_05550</name>
</gene>
<accession>A0A9D9HDV0</accession>
<organism evidence="4 5">
    <name type="scientific">Candidatus Avitreponema avistercoris</name>
    <dbReference type="NCBI Taxonomy" id="2840705"/>
    <lineage>
        <taxon>Bacteria</taxon>
        <taxon>Pseudomonadati</taxon>
        <taxon>Spirochaetota</taxon>
        <taxon>Spirochaetia</taxon>
        <taxon>Spirochaetales</taxon>
        <taxon>Candidatus Avitreponema</taxon>
    </lineage>
</organism>
<dbReference type="CDD" id="cd07185">
    <property type="entry name" value="OmpA_C-like"/>
    <property type="match status" value="1"/>
</dbReference>
<dbReference type="AlphaFoldDB" id="A0A9D9HDV0"/>